<proteinExistence type="predicted"/>
<dbReference type="EMBL" id="VSRR010001474">
    <property type="protein sequence ID" value="MPC25523.1"/>
    <property type="molecule type" value="Genomic_DNA"/>
</dbReference>
<sequence length="74" mass="8610">MKGGGTEVGRRREGGHTQHRRPKESQRATDGWRNVTDNGETTLRYRSNRSFIGEVYFYVHWRRGVDGEGSKRDD</sequence>
<dbReference type="AlphaFoldDB" id="A0A5B7DX35"/>
<accession>A0A5B7DX35</accession>
<gene>
    <name evidence="2" type="ORF">E2C01_018641</name>
</gene>
<dbReference type="Proteomes" id="UP000324222">
    <property type="component" value="Unassembled WGS sequence"/>
</dbReference>
<protein>
    <submittedName>
        <fullName evidence="2">Uncharacterized protein</fullName>
    </submittedName>
</protein>
<keyword evidence="3" id="KW-1185">Reference proteome</keyword>
<feature type="region of interest" description="Disordered" evidence="1">
    <location>
        <begin position="1"/>
        <end position="40"/>
    </location>
</feature>
<reference evidence="2 3" key="1">
    <citation type="submission" date="2019-05" db="EMBL/GenBank/DDBJ databases">
        <title>Another draft genome of Portunus trituberculatus and its Hox gene families provides insights of decapod evolution.</title>
        <authorList>
            <person name="Jeong J.-H."/>
            <person name="Song I."/>
            <person name="Kim S."/>
            <person name="Choi T."/>
            <person name="Kim D."/>
            <person name="Ryu S."/>
            <person name="Kim W."/>
        </authorList>
    </citation>
    <scope>NUCLEOTIDE SEQUENCE [LARGE SCALE GENOMIC DNA]</scope>
    <source>
        <tissue evidence="2">Muscle</tissue>
    </source>
</reference>
<organism evidence="2 3">
    <name type="scientific">Portunus trituberculatus</name>
    <name type="common">Swimming crab</name>
    <name type="synonym">Neptunus trituberculatus</name>
    <dbReference type="NCBI Taxonomy" id="210409"/>
    <lineage>
        <taxon>Eukaryota</taxon>
        <taxon>Metazoa</taxon>
        <taxon>Ecdysozoa</taxon>
        <taxon>Arthropoda</taxon>
        <taxon>Crustacea</taxon>
        <taxon>Multicrustacea</taxon>
        <taxon>Malacostraca</taxon>
        <taxon>Eumalacostraca</taxon>
        <taxon>Eucarida</taxon>
        <taxon>Decapoda</taxon>
        <taxon>Pleocyemata</taxon>
        <taxon>Brachyura</taxon>
        <taxon>Eubrachyura</taxon>
        <taxon>Portunoidea</taxon>
        <taxon>Portunidae</taxon>
        <taxon>Portuninae</taxon>
        <taxon>Portunus</taxon>
    </lineage>
</organism>
<evidence type="ECO:0000313" key="2">
    <source>
        <dbReference type="EMBL" id="MPC25523.1"/>
    </source>
</evidence>
<name>A0A5B7DX35_PORTR</name>
<evidence type="ECO:0000256" key="1">
    <source>
        <dbReference type="SAM" id="MobiDB-lite"/>
    </source>
</evidence>
<comment type="caution">
    <text evidence="2">The sequence shown here is derived from an EMBL/GenBank/DDBJ whole genome shotgun (WGS) entry which is preliminary data.</text>
</comment>
<evidence type="ECO:0000313" key="3">
    <source>
        <dbReference type="Proteomes" id="UP000324222"/>
    </source>
</evidence>